<dbReference type="RefSeq" id="WP_311942663.1">
    <property type="nucleotide sequence ID" value="NZ_JAVSCK010000005.1"/>
</dbReference>
<comment type="caution">
    <text evidence="2">The sequence shown here is derived from an EMBL/GenBank/DDBJ whole genome shotgun (WGS) entry which is preliminary data.</text>
</comment>
<reference evidence="3" key="1">
    <citation type="journal article" date="2019" name="Int. J. Syst. Evol. Microbiol.">
        <title>The Global Catalogue of Microorganisms (GCM) 10K type strain sequencing project: providing services to taxonomists for standard genome sequencing and annotation.</title>
        <authorList>
            <consortium name="The Broad Institute Genomics Platform"/>
            <consortium name="The Broad Institute Genome Sequencing Center for Infectious Disease"/>
            <person name="Wu L."/>
            <person name="Ma J."/>
        </authorList>
    </citation>
    <scope>NUCLEOTIDE SEQUENCE [LARGE SCALE GENOMIC DNA]</scope>
    <source>
        <strain evidence="3">CCUG 63246</strain>
    </source>
</reference>
<keyword evidence="1" id="KW-1133">Transmembrane helix</keyword>
<dbReference type="NCBIfam" id="TIGR02206">
    <property type="entry name" value="intg_mem_TP0381"/>
    <property type="match status" value="1"/>
</dbReference>
<sequence>MNFLIYNAIFLFKRVAIGSLEHILPILFSVLFCILFIKYNKRKFSKSQQEKALHKFGCLVSFVVLAFHLYQISLGDYNIKTDLPLYLCSFIALLIPVFTYYRKFWMFEILLFWIIAGTTQGVLTPDIPHGFPAFDYFRYWTVHLGLLIIVFYAIFVFKMKPTLKSVFRSFFALQLYVVFMVSINFILNANYFYLNEKPESASLLDYFGPWPIYIIVVQIIIIPYFLLIYLPFYLVERKRKKELSAIEQTVGRCL</sequence>
<feature type="transmembrane region" description="Helical" evidence="1">
    <location>
        <begin position="52"/>
        <end position="71"/>
    </location>
</feature>
<accession>A0ABW3RFK5</accession>
<dbReference type="EMBL" id="JBHTLJ010000005">
    <property type="protein sequence ID" value="MFD1163899.1"/>
    <property type="molecule type" value="Genomic_DNA"/>
</dbReference>
<feature type="transmembrane region" description="Helical" evidence="1">
    <location>
        <begin position="169"/>
        <end position="192"/>
    </location>
</feature>
<name>A0ABW3RFK5_9FLAO</name>
<keyword evidence="1" id="KW-0812">Transmembrane</keyword>
<organism evidence="2 3">
    <name type="scientific">Hwangdonia seohaensis</name>
    <dbReference type="NCBI Taxonomy" id="1240727"/>
    <lineage>
        <taxon>Bacteria</taxon>
        <taxon>Pseudomonadati</taxon>
        <taxon>Bacteroidota</taxon>
        <taxon>Flavobacteriia</taxon>
        <taxon>Flavobacteriales</taxon>
        <taxon>Flavobacteriaceae</taxon>
        <taxon>Hwangdonia</taxon>
    </lineage>
</organism>
<dbReference type="Proteomes" id="UP001597163">
    <property type="component" value="Unassembled WGS sequence"/>
</dbReference>
<feature type="transmembrane region" description="Helical" evidence="1">
    <location>
        <begin position="212"/>
        <end position="235"/>
    </location>
</feature>
<protein>
    <submittedName>
        <fullName evidence="2">TIGR02206 family membrane protein</fullName>
    </submittedName>
</protein>
<evidence type="ECO:0000256" key="1">
    <source>
        <dbReference type="SAM" id="Phobius"/>
    </source>
</evidence>
<feature type="transmembrane region" description="Helical" evidence="1">
    <location>
        <begin position="22"/>
        <end position="40"/>
    </location>
</feature>
<evidence type="ECO:0000313" key="3">
    <source>
        <dbReference type="Proteomes" id="UP001597163"/>
    </source>
</evidence>
<evidence type="ECO:0000313" key="2">
    <source>
        <dbReference type="EMBL" id="MFD1163899.1"/>
    </source>
</evidence>
<dbReference type="InterPro" id="IPR011737">
    <property type="entry name" value="CHP02206_TP0381"/>
</dbReference>
<dbReference type="Pfam" id="PF14808">
    <property type="entry name" value="TMEM164"/>
    <property type="match status" value="1"/>
</dbReference>
<keyword evidence="1" id="KW-0472">Membrane</keyword>
<keyword evidence="3" id="KW-1185">Reference proteome</keyword>
<feature type="transmembrane region" description="Helical" evidence="1">
    <location>
        <begin position="83"/>
        <end position="101"/>
    </location>
</feature>
<feature type="transmembrane region" description="Helical" evidence="1">
    <location>
        <begin position="137"/>
        <end position="157"/>
    </location>
</feature>
<feature type="transmembrane region" description="Helical" evidence="1">
    <location>
        <begin position="108"/>
        <end position="125"/>
    </location>
</feature>
<proteinExistence type="predicted"/>
<gene>
    <name evidence="2" type="ORF">ACFQ2E_15825</name>
</gene>